<evidence type="ECO:0000256" key="1">
    <source>
        <dbReference type="ARBA" id="ARBA00007613"/>
    </source>
</evidence>
<dbReference type="GeneID" id="93294388"/>
<organism evidence="2 3">
    <name type="scientific">Fluoribacter dumoffii</name>
    <dbReference type="NCBI Taxonomy" id="463"/>
    <lineage>
        <taxon>Bacteria</taxon>
        <taxon>Pseudomonadati</taxon>
        <taxon>Pseudomonadota</taxon>
        <taxon>Gammaproteobacteria</taxon>
        <taxon>Legionellales</taxon>
        <taxon>Legionellaceae</taxon>
        <taxon>Fluoribacter</taxon>
    </lineage>
</organism>
<dbReference type="SUPFAM" id="SSF56954">
    <property type="entry name" value="Outer membrane efflux proteins (OEP)"/>
    <property type="match status" value="1"/>
</dbReference>
<dbReference type="STRING" id="1094715.GCA_000236165_02865"/>
<protein>
    <submittedName>
        <fullName evidence="2">Outer membrane protein oprM</fullName>
    </submittedName>
</protein>
<dbReference type="Proteomes" id="UP000254554">
    <property type="component" value="Unassembled WGS sequence"/>
</dbReference>
<gene>
    <name evidence="2" type="primary">oprM_6</name>
    <name evidence="2" type="ORF">NCTC11370_02880</name>
</gene>
<keyword evidence="3" id="KW-1185">Reference proteome</keyword>
<dbReference type="AlphaFoldDB" id="A0A377GDY6"/>
<dbReference type="Pfam" id="PF02321">
    <property type="entry name" value="OEP"/>
    <property type="match status" value="2"/>
</dbReference>
<dbReference type="PANTHER" id="PTHR30203">
    <property type="entry name" value="OUTER MEMBRANE CATION EFFLUX PROTEIN"/>
    <property type="match status" value="1"/>
</dbReference>
<name>A0A377GDY6_9GAMM</name>
<dbReference type="RefSeq" id="WP_019350219.1">
    <property type="nucleotide sequence ID" value="NZ_UGGT01000001.1"/>
</dbReference>
<dbReference type="Gene3D" id="1.20.1600.10">
    <property type="entry name" value="Outer membrane efflux proteins (OEP)"/>
    <property type="match status" value="1"/>
</dbReference>
<dbReference type="PROSITE" id="PS51257">
    <property type="entry name" value="PROKAR_LIPOPROTEIN"/>
    <property type="match status" value="1"/>
</dbReference>
<sequence>MKPKIILFNLFALLLGGCCKNCVVPEQVNYPKNARSGIKYTNSTTDLSRVAWWNKLRDPELNQLIAKALACNDTVKRSYATIEQAQAQLKAAQYAWIPTLDATATGFAGGTWNSHVTPRGQLANSPFFSNLSNLRFRGYYAGFVPRYTVNILNNIYNIKAAKASLAMEQAQSQSTKLGIISQMSGAYFMLLSQREQLAVEKELTNDLKKLHQLEQIRFRKGASNIEIPINIDQQLAQEEAKIPQIESVIAQSENTIHLLLNQNPGPIATHRSVLSLNLSHLIPSSLPSSVLKNRPDLIIALNNLKIAEAQIGMAYSAFFPTITLTSLIGGASVDLRNLLKLSTNIWVAQAAASTKIFNASSYADIKSAKAGFKATYYDYLYTLHSAFADVDDALTNEQNNNLSYLQTQKGYQAARKAYRVALAQYKSGARDYRNVINAKINLDRSKLNLIQEKAQLLDSIVQVYNEVAGGYDAEIITRASKQPGKSRQSQMSL</sequence>
<accession>A0A377GDY6</accession>
<dbReference type="Gene3D" id="2.20.200.10">
    <property type="entry name" value="Outer membrane efflux proteins (OEP)"/>
    <property type="match status" value="1"/>
</dbReference>
<reference evidence="2 3" key="1">
    <citation type="submission" date="2018-06" db="EMBL/GenBank/DDBJ databases">
        <authorList>
            <consortium name="Pathogen Informatics"/>
            <person name="Doyle S."/>
        </authorList>
    </citation>
    <scope>NUCLEOTIDE SEQUENCE [LARGE SCALE GENOMIC DNA]</scope>
    <source>
        <strain evidence="2 3">NCTC11370</strain>
    </source>
</reference>
<dbReference type="GO" id="GO:0015562">
    <property type="term" value="F:efflux transmembrane transporter activity"/>
    <property type="evidence" value="ECO:0007669"/>
    <property type="project" value="InterPro"/>
</dbReference>
<dbReference type="EMBL" id="UGGT01000001">
    <property type="protein sequence ID" value="STO22779.1"/>
    <property type="molecule type" value="Genomic_DNA"/>
</dbReference>
<dbReference type="InterPro" id="IPR010131">
    <property type="entry name" value="MdtP/NodT-like"/>
</dbReference>
<dbReference type="InterPro" id="IPR003423">
    <property type="entry name" value="OMP_efflux"/>
</dbReference>
<comment type="similarity">
    <text evidence="1">Belongs to the outer membrane factor (OMF) (TC 1.B.17) family.</text>
</comment>
<evidence type="ECO:0000313" key="2">
    <source>
        <dbReference type="EMBL" id="STO22779.1"/>
    </source>
</evidence>
<proteinExistence type="inferred from homology"/>
<evidence type="ECO:0000313" key="3">
    <source>
        <dbReference type="Proteomes" id="UP000254554"/>
    </source>
</evidence>